<feature type="domain" description="RING-CH-type" evidence="6">
    <location>
        <begin position="250"/>
        <end position="311"/>
    </location>
</feature>
<feature type="region of interest" description="Disordered" evidence="4">
    <location>
        <begin position="229"/>
        <end position="248"/>
    </location>
</feature>
<keyword evidence="5" id="KW-0812">Transmembrane</keyword>
<dbReference type="PANTHER" id="PTHR46158">
    <property type="entry name" value="OS02G0165000 PROTEIN"/>
    <property type="match status" value="1"/>
</dbReference>
<dbReference type="Gene3D" id="3.30.40.10">
    <property type="entry name" value="Zinc/RING finger domain, C3HC4 (zinc finger)"/>
    <property type="match status" value="1"/>
</dbReference>
<dbReference type="AlphaFoldDB" id="A0A2N9EJZ4"/>
<feature type="transmembrane region" description="Helical" evidence="5">
    <location>
        <begin position="373"/>
        <end position="395"/>
    </location>
</feature>
<dbReference type="CDD" id="cd16495">
    <property type="entry name" value="RING_CH-C4HC3_MARCH"/>
    <property type="match status" value="1"/>
</dbReference>
<protein>
    <recommendedName>
        <fullName evidence="6">RING-CH-type domain-containing protein</fullName>
    </recommendedName>
</protein>
<keyword evidence="2" id="KW-0863">Zinc-finger</keyword>
<feature type="transmembrane region" description="Helical" evidence="5">
    <location>
        <begin position="401"/>
        <end position="423"/>
    </location>
</feature>
<gene>
    <name evidence="7" type="ORF">FSB_LOCUS2923</name>
</gene>
<keyword evidence="5" id="KW-1133">Transmembrane helix</keyword>
<accession>A0A2N9EJZ4</accession>
<dbReference type="InterPro" id="IPR013083">
    <property type="entry name" value="Znf_RING/FYVE/PHD"/>
</dbReference>
<dbReference type="SUPFAM" id="SSF57850">
    <property type="entry name" value="RING/U-box"/>
    <property type="match status" value="1"/>
</dbReference>
<keyword evidence="3" id="KW-0862">Zinc</keyword>
<sequence>MQAAQAVSTGVAESSPQWHLNVACNQPLPKRCVAGLRSGFNFSKIGGKAAYQPPLPDPAEAGVDIQTNKEVSDPGPSGKRPDISLQIPPKPIGFGSSRNGKVLLQSQGSSKGSLTSGGILRGLSFKKKGTLSDGERSFLLNSDPKTAPESPIMANLKSAFSWQRCTSLPVTHAPNLSPSVSTPTSARTFNERHKPHKDTVQAMVSRSLSVPGRNVVIVRSVSFAVRNEHASTDTSDDQITSVPAEDDDEEIPEEEAVCRICLDECDEGNTLKMECSCKGALRLVHEDCAVKWFSTKGNKTCEVCGQVVRNLPVTLLRVPTSVQRDNRQEHNQQNLHSQSISAWQDFVVLVLISTICYFFFLEQLLIHSLKTQAIVIAAPFAFTLGLLSSIFAVILAIKEYIWTYAALEFALVAIIVHLFYTLVRNAI</sequence>
<organism evidence="7">
    <name type="scientific">Fagus sylvatica</name>
    <name type="common">Beechnut</name>
    <dbReference type="NCBI Taxonomy" id="28930"/>
    <lineage>
        <taxon>Eukaryota</taxon>
        <taxon>Viridiplantae</taxon>
        <taxon>Streptophyta</taxon>
        <taxon>Embryophyta</taxon>
        <taxon>Tracheophyta</taxon>
        <taxon>Spermatophyta</taxon>
        <taxon>Magnoliopsida</taxon>
        <taxon>eudicotyledons</taxon>
        <taxon>Gunneridae</taxon>
        <taxon>Pentapetalae</taxon>
        <taxon>rosids</taxon>
        <taxon>fabids</taxon>
        <taxon>Fagales</taxon>
        <taxon>Fagaceae</taxon>
        <taxon>Fagus</taxon>
    </lineage>
</organism>
<keyword evidence="5" id="KW-0472">Membrane</keyword>
<evidence type="ECO:0000256" key="5">
    <source>
        <dbReference type="SAM" id="Phobius"/>
    </source>
</evidence>
<feature type="compositionally biased region" description="Polar residues" evidence="4">
    <location>
        <begin position="173"/>
        <end position="188"/>
    </location>
</feature>
<evidence type="ECO:0000256" key="2">
    <source>
        <dbReference type="ARBA" id="ARBA00022771"/>
    </source>
</evidence>
<dbReference type="SMART" id="SM00744">
    <property type="entry name" value="RINGv"/>
    <property type="match status" value="1"/>
</dbReference>
<feature type="region of interest" description="Disordered" evidence="4">
    <location>
        <begin position="47"/>
        <end position="117"/>
    </location>
</feature>
<dbReference type="EMBL" id="OIVN01000141">
    <property type="protein sequence ID" value="SPC75041.1"/>
    <property type="molecule type" value="Genomic_DNA"/>
</dbReference>
<dbReference type="PROSITE" id="PS51292">
    <property type="entry name" value="ZF_RING_CH"/>
    <property type="match status" value="1"/>
</dbReference>
<feature type="compositionally biased region" description="Low complexity" evidence="4">
    <location>
        <begin position="103"/>
        <end position="117"/>
    </location>
</feature>
<feature type="transmembrane region" description="Helical" evidence="5">
    <location>
        <begin position="342"/>
        <end position="361"/>
    </location>
</feature>
<dbReference type="InterPro" id="IPR011016">
    <property type="entry name" value="Znf_RING-CH"/>
</dbReference>
<keyword evidence="1" id="KW-0479">Metal-binding</keyword>
<reference evidence="7" key="1">
    <citation type="submission" date="2018-02" db="EMBL/GenBank/DDBJ databases">
        <authorList>
            <person name="Cohen D.B."/>
            <person name="Kent A.D."/>
        </authorList>
    </citation>
    <scope>NUCLEOTIDE SEQUENCE</scope>
</reference>
<evidence type="ECO:0000259" key="6">
    <source>
        <dbReference type="PROSITE" id="PS51292"/>
    </source>
</evidence>
<proteinExistence type="predicted"/>
<feature type="region of interest" description="Disordered" evidence="4">
    <location>
        <begin position="173"/>
        <end position="199"/>
    </location>
</feature>
<evidence type="ECO:0000256" key="1">
    <source>
        <dbReference type="ARBA" id="ARBA00022723"/>
    </source>
</evidence>
<name>A0A2N9EJZ4_FAGSY</name>
<dbReference type="PANTHER" id="PTHR46158:SF11">
    <property type="entry name" value="ZINC FINGER PROTEIN"/>
    <property type="match status" value="1"/>
</dbReference>
<dbReference type="Pfam" id="PF12906">
    <property type="entry name" value="RINGv"/>
    <property type="match status" value="1"/>
</dbReference>
<dbReference type="GO" id="GO:0008270">
    <property type="term" value="F:zinc ion binding"/>
    <property type="evidence" value="ECO:0007669"/>
    <property type="project" value="UniProtKB-KW"/>
</dbReference>
<evidence type="ECO:0000313" key="7">
    <source>
        <dbReference type="EMBL" id="SPC75041.1"/>
    </source>
</evidence>
<evidence type="ECO:0000256" key="4">
    <source>
        <dbReference type="SAM" id="MobiDB-lite"/>
    </source>
</evidence>
<evidence type="ECO:0000256" key="3">
    <source>
        <dbReference type="ARBA" id="ARBA00022833"/>
    </source>
</evidence>